<dbReference type="Pfam" id="PF20174">
    <property type="entry name" value="DUF6540"/>
    <property type="match status" value="1"/>
</dbReference>
<proteinExistence type="predicted"/>
<accession>A0AAV9PFH6</accession>
<name>A0AAV9PFH6_9PEZI</name>
<dbReference type="GeneID" id="89925562"/>
<evidence type="ECO:0000313" key="2">
    <source>
        <dbReference type="Proteomes" id="UP001337655"/>
    </source>
</evidence>
<comment type="caution">
    <text evidence="1">The sequence shown here is derived from an EMBL/GenBank/DDBJ whole genome shotgun (WGS) entry which is preliminary data.</text>
</comment>
<dbReference type="RefSeq" id="XP_064660100.1">
    <property type="nucleotide sequence ID" value="XM_064801470.1"/>
</dbReference>
<protein>
    <submittedName>
        <fullName evidence="1">Uncharacterized protein</fullName>
    </submittedName>
</protein>
<sequence length="186" mass="20391">MSSLAMSAQSPTPSPTPQRFNVYIVRDGPIMADPDLPGVRYHNTILVETGADGSGVIHHVTGDLVLGFHYERKESPPPELSPTFYSKEFFGTVLASAHPVAFDQVCEAQPPPPRQKAFNMATMKTEPFKADGSFYQPGEQSRPLVKCTEWTERQAMPALFRSNVVQRTHAVTLEPSSAASSDLSSR</sequence>
<reference evidence="1 2" key="1">
    <citation type="submission" date="2023-08" db="EMBL/GenBank/DDBJ databases">
        <title>Black Yeasts Isolated from many extreme environments.</title>
        <authorList>
            <person name="Coleine C."/>
            <person name="Stajich J.E."/>
            <person name="Selbmann L."/>
        </authorList>
    </citation>
    <scope>NUCLEOTIDE SEQUENCE [LARGE SCALE GENOMIC DNA]</scope>
    <source>
        <strain evidence="1 2">CCFEE 5935</strain>
    </source>
</reference>
<dbReference type="InterPro" id="IPR046670">
    <property type="entry name" value="DUF6540"/>
</dbReference>
<organism evidence="1 2">
    <name type="scientific">Saxophila tyrrhenica</name>
    <dbReference type="NCBI Taxonomy" id="1690608"/>
    <lineage>
        <taxon>Eukaryota</taxon>
        <taxon>Fungi</taxon>
        <taxon>Dikarya</taxon>
        <taxon>Ascomycota</taxon>
        <taxon>Pezizomycotina</taxon>
        <taxon>Dothideomycetes</taxon>
        <taxon>Dothideomycetidae</taxon>
        <taxon>Mycosphaerellales</taxon>
        <taxon>Extremaceae</taxon>
        <taxon>Saxophila</taxon>
    </lineage>
</organism>
<dbReference type="AlphaFoldDB" id="A0AAV9PFH6"/>
<dbReference type="EMBL" id="JAVRRT010000006">
    <property type="protein sequence ID" value="KAK5171072.1"/>
    <property type="molecule type" value="Genomic_DNA"/>
</dbReference>
<dbReference type="Proteomes" id="UP001337655">
    <property type="component" value="Unassembled WGS sequence"/>
</dbReference>
<evidence type="ECO:0000313" key="1">
    <source>
        <dbReference type="EMBL" id="KAK5171072.1"/>
    </source>
</evidence>
<gene>
    <name evidence="1" type="ORF">LTR77_004216</name>
</gene>
<keyword evidence="2" id="KW-1185">Reference proteome</keyword>